<evidence type="ECO:0000313" key="4">
    <source>
        <dbReference type="Proteomes" id="UP001498398"/>
    </source>
</evidence>
<dbReference type="PROSITE" id="PS00109">
    <property type="entry name" value="PROTEIN_KINASE_TYR"/>
    <property type="match status" value="1"/>
</dbReference>
<organism evidence="3 4">
    <name type="scientific">Marasmiellus scandens</name>
    <dbReference type="NCBI Taxonomy" id="2682957"/>
    <lineage>
        <taxon>Eukaryota</taxon>
        <taxon>Fungi</taxon>
        <taxon>Dikarya</taxon>
        <taxon>Basidiomycota</taxon>
        <taxon>Agaricomycotina</taxon>
        <taxon>Agaricomycetes</taxon>
        <taxon>Agaricomycetidae</taxon>
        <taxon>Agaricales</taxon>
        <taxon>Marasmiineae</taxon>
        <taxon>Omphalotaceae</taxon>
        <taxon>Marasmiellus</taxon>
    </lineage>
</organism>
<dbReference type="InterPro" id="IPR040976">
    <property type="entry name" value="Pkinase_fungal"/>
</dbReference>
<dbReference type="InterPro" id="IPR011009">
    <property type="entry name" value="Kinase-like_dom_sf"/>
</dbReference>
<evidence type="ECO:0000313" key="3">
    <source>
        <dbReference type="EMBL" id="KAK7441539.1"/>
    </source>
</evidence>
<feature type="region of interest" description="Disordered" evidence="1">
    <location>
        <begin position="1"/>
        <end position="38"/>
    </location>
</feature>
<dbReference type="InterPro" id="IPR000719">
    <property type="entry name" value="Prot_kinase_dom"/>
</dbReference>
<dbReference type="InterPro" id="IPR008266">
    <property type="entry name" value="Tyr_kinase_AS"/>
</dbReference>
<dbReference type="PROSITE" id="PS50011">
    <property type="entry name" value="PROTEIN_KINASE_DOM"/>
    <property type="match status" value="1"/>
</dbReference>
<comment type="caution">
    <text evidence="3">The sequence shown here is derived from an EMBL/GenBank/DDBJ whole genome shotgun (WGS) entry which is preliminary data.</text>
</comment>
<proteinExistence type="predicted"/>
<dbReference type="SUPFAM" id="SSF56112">
    <property type="entry name" value="Protein kinase-like (PK-like)"/>
    <property type="match status" value="1"/>
</dbReference>
<dbReference type="PANTHER" id="PTHR38248:SF2">
    <property type="entry name" value="FUNK1 11"/>
    <property type="match status" value="1"/>
</dbReference>
<accession>A0ABR1IYY9</accession>
<evidence type="ECO:0000256" key="1">
    <source>
        <dbReference type="SAM" id="MobiDB-lite"/>
    </source>
</evidence>
<feature type="domain" description="Protein kinase" evidence="2">
    <location>
        <begin position="270"/>
        <end position="639"/>
    </location>
</feature>
<keyword evidence="4" id="KW-1185">Reference proteome</keyword>
<dbReference type="PANTHER" id="PTHR38248">
    <property type="entry name" value="FUNK1 6"/>
    <property type="match status" value="1"/>
</dbReference>
<dbReference type="Proteomes" id="UP001498398">
    <property type="component" value="Unassembled WGS sequence"/>
</dbReference>
<evidence type="ECO:0000259" key="2">
    <source>
        <dbReference type="PROSITE" id="PS50011"/>
    </source>
</evidence>
<dbReference type="Gene3D" id="1.10.510.10">
    <property type="entry name" value="Transferase(Phosphotransferase) domain 1"/>
    <property type="match status" value="1"/>
</dbReference>
<reference evidence="3 4" key="1">
    <citation type="submission" date="2024-01" db="EMBL/GenBank/DDBJ databases">
        <title>A draft genome for the cacao thread blight pathogen Marasmiellus scandens.</title>
        <authorList>
            <person name="Baruah I.K."/>
            <person name="Leung J."/>
            <person name="Bukari Y."/>
            <person name="Amoako-Attah I."/>
            <person name="Meinhardt L.W."/>
            <person name="Bailey B.A."/>
            <person name="Cohen S.P."/>
        </authorList>
    </citation>
    <scope>NUCLEOTIDE SEQUENCE [LARGE SCALE GENOMIC DNA]</scope>
    <source>
        <strain evidence="3 4">GH-19</strain>
    </source>
</reference>
<gene>
    <name evidence="3" type="ORF">VKT23_016532</name>
</gene>
<name>A0ABR1IYY9_9AGAR</name>
<sequence>MPLRSTGPSKTPPPSNTAAGKNSDSPHRLKGGVGNPNKATEFVRNERFIFYADEMRSKFHGPMEPQIFLDTFLGSDAFPQGIPPSPWSDTVKRDFEQVPEDKEGSMYIPLETAIQSCINSTFAYINTRSKNDVCKISNCPDTSPDGILYDTTRYAGSDPDSRFSDCFMEVKDHKDPDPFNDDSGSFESGSSQGAILNRGQIIVYAIAQFTNQYRTHLFSVSIRGKLARLLRWDHAGVVVTKAFRYDQEPHLANFFSRYSNASPEVRGIDITIIQADSNDANAVVAREKLEMKVDEPIFAFKVWNDDPGSGPEPTGSVDFQKEDASITPEEQEIPEEAQNGPITYYGGKIVFSATESITGRATRIIKVWDPRRKKAVMLKDCWRVDSEQITPEGQVYKILKKNGVRNIPTCLRAGNVNPDSPVHRTHKPDGQPIRSHIHYRLIIKEVCRGNITDFLDTKELVSVLRDALIAHDDAYTKAKLLHRDVSAGNILITQDGRGLLGDWELSKPLSELGQPRQAERTGTWQFISVALLDTKFPCHKLEDDLESLFHVLSWTALQWTRHGIPFEELGKHLADTYDTLIRRAEGYTTAGNGKRLALKSHYLTDDAEFLPGAFRDLIVDFEQTLASRYEPDPPCGCHR</sequence>
<dbReference type="Pfam" id="PF17667">
    <property type="entry name" value="Pkinase_fungal"/>
    <property type="match status" value="1"/>
</dbReference>
<protein>
    <recommendedName>
        <fullName evidence="2">Protein kinase domain-containing protein</fullName>
    </recommendedName>
</protein>
<dbReference type="EMBL" id="JBANRG010000062">
    <property type="protein sequence ID" value="KAK7441539.1"/>
    <property type="molecule type" value="Genomic_DNA"/>
</dbReference>